<evidence type="ECO:0000313" key="8">
    <source>
        <dbReference type="Proteomes" id="UP000198625"/>
    </source>
</evidence>
<dbReference type="PANTHER" id="PTHR35791">
    <property type="entry name" value="UPF0754 MEMBRANE PROTEIN YHEB"/>
    <property type="match status" value="1"/>
</dbReference>
<dbReference type="EMBL" id="FNQE01000032">
    <property type="protein sequence ID" value="SDZ29402.1"/>
    <property type="molecule type" value="Genomic_DNA"/>
</dbReference>
<comment type="subcellular location">
    <subcellularLocation>
        <location evidence="1">Endomembrane system</location>
    </subcellularLocation>
</comment>
<evidence type="ECO:0000256" key="1">
    <source>
        <dbReference type="ARBA" id="ARBA00004308"/>
    </source>
</evidence>
<evidence type="ECO:0008006" key="9">
    <source>
        <dbReference type="Google" id="ProtNLM"/>
    </source>
</evidence>
<organism evidence="7 8">
    <name type="scientific">Proteiniborus ethanoligenes</name>
    <dbReference type="NCBI Taxonomy" id="415015"/>
    <lineage>
        <taxon>Bacteria</taxon>
        <taxon>Bacillati</taxon>
        <taxon>Bacillota</taxon>
        <taxon>Clostridia</taxon>
        <taxon>Eubacteriales</taxon>
        <taxon>Proteiniborus</taxon>
    </lineage>
</organism>
<dbReference type="AlphaFoldDB" id="A0A1H3RUV5"/>
<dbReference type="OrthoDB" id="9787430at2"/>
<dbReference type="Proteomes" id="UP000198625">
    <property type="component" value="Unassembled WGS sequence"/>
</dbReference>
<name>A0A1H3RUV5_9FIRM</name>
<evidence type="ECO:0000256" key="2">
    <source>
        <dbReference type="ARBA" id="ARBA00008053"/>
    </source>
</evidence>
<sequence length="200" mass="22671">MIVVKVLVLAIIGALIGWLTNLIAIKLMFRPLYPVKIPVLNYSIQGLIPKRREELAKSIGDVIENELLSMNEILDKAIEGNNMSQIKDTLKNKINEIIRDKLPAIVPSMFKNMIYSYVDEFIERDGEDIIRDFSKKAIEKASKDISLSQIVEEKINSFDIRRIEEIIVSIAKQELKHIEILGGILGFFIGIVQGIIVILL</sequence>
<protein>
    <recommendedName>
        <fullName evidence="9">DUF445 family protein</fullName>
    </recommendedName>
</protein>
<dbReference type="RefSeq" id="WP_091731994.1">
    <property type="nucleotide sequence ID" value="NZ_FNQE01000032.1"/>
</dbReference>
<accession>A0A1H3RUV5</accession>
<dbReference type="InterPro" id="IPR007383">
    <property type="entry name" value="DUF445"/>
</dbReference>
<evidence type="ECO:0000256" key="6">
    <source>
        <dbReference type="SAM" id="Phobius"/>
    </source>
</evidence>
<feature type="transmembrane region" description="Helical" evidence="6">
    <location>
        <begin position="180"/>
        <end position="199"/>
    </location>
</feature>
<dbReference type="Pfam" id="PF04286">
    <property type="entry name" value="DUF445"/>
    <property type="match status" value="1"/>
</dbReference>
<evidence type="ECO:0000313" key="7">
    <source>
        <dbReference type="EMBL" id="SDZ29402.1"/>
    </source>
</evidence>
<evidence type="ECO:0000256" key="5">
    <source>
        <dbReference type="ARBA" id="ARBA00023136"/>
    </source>
</evidence>
<feature type="transmembrane region" description="Helical" evidence="6">
    <location>
        <begin position="6"/>
        <end position="29"/>
    </location>
</feature>
<gene>
    <name evidence="7" type="ORF">SAMN05660462_02563</name>
</gene>
<reference evidence="8" key="1">
    <citation type="submission" date="2016-10" db="EMBL/GenBank/DDBJ databases">
        <authorList>
            <person name="Varghese N."/>
            <person name="Submissions S."/>
        </authorList>
    </citation>
    <scope>NUCLEOTIDE SEQUENCE [LARGE SCALE GENOMIC DNA]</scope>
    <source>
        <strain evidence="8">DSM 21650</strain>
    </source>
</reference>
<evidence type="ECO:0000256" key="4">
    <source>
        <dbReference type="ARBA" id="ARBA00022989"/>
    </source>
</evidence>
<comment type="similarity">
    <text evidence="2">Belongs to the UPF0754 family.</text>
</comment>
<keyword evidence="4 6" id="KW-1133">Transmembrane helix</keyword>
<dbReference type="GO" id="GO:0012505">
    <property type="term" value="C:endomembrane system"/>
    <property type="evidence" value="ECO:0007669"/>
    <property type="project" value="UniProtKB-SubCell"/>
</dbReference>
<dbReference type="PANTHER" id="PTHR35791:SF1">
    <property type="entry name" value="UPF0754 MEMBRANE PROTEIN YHEB"/>
    <property type="match status" value="1"/>
</dbReference>
<evidence type="ECO:0000256" key="3">
    <source>
        <dbReference type="ARBA" id="ARBA00022692"/>
    </source>
</evidence>
<proteinExistence type="inferred from homology"/>
<keyword evidence="8" id="KW-1185">Reference proteome</keyword>
<keyword evidence="5 6" id="KW-0472">Membrane</keyword>
<keyword evidence="3 6" id="KW-0812">Transmembrane</keyword>
<dbReference type="STRING" id="415015.SAMN05660462_02563"/>